<dbReference type="EMBL" id="MHMN01000046">
    <property type="protein sequence ID" value="OGZ27309.1"/>
    <property type="molecule type" value="Genomic_DNA"/>
</dbReference>
<sequence>MTIENSDVSINETLPVFQKESKFDNLASKRGSEVQQNLHKSVLLSGPVADHSILIPGNPIVICQG</sequence>
<accession>A0A1G2ENF9</accession>
<gene>
    <name evidence="1" type="ORF">A2427_03185</name>
</gene>
<dbReference type="AlphaFoldDB" id="A0A1G2ENF9"/>
<protein>
    <submittedName>
        <fullName evidence="1">Uncharacterized protein</fullName>
    </submittedName>
</protein>
<reference evidence="1 2" key="1">
    <citation type="journal article" date="2016" name="Nat. Commun.">
        <title>Thousands of microbial genomes shed light on interconnected biogeochemical processes in an aquifer system.</title>
        <authorList>
            <person name="Anantharaman K."/>
            <person name="Brown C.T."/>
            <person name="Hug L.A."/>
            <person name="Sharon I."/>
            <person name="Castelle C.J."/>
            <person name="Probst A.J."/>
            <person name="Thomas B.C."/>
            <person name="Singh A."/>
            <person name="Wilkins M.J."/>
            <person name="Karaoz U."/>
            <person name="Brodie E.L."/>
            <person name="Williams K.H."/>
            <person name="Hubbard S.S."/>
            <person name="Banfield J.F."/>
        </authorList>
    </citation>
    <scope>NUCLEOTIDE SEQUENCE [LARGE SCALE GENOMIC DNA]</scope>
</reference>
<proteinExistence type="predicted"/>
<evidence type="ECO:0000313" key="2">
    <source>
        <dbReference type="Proteomes" id="UP000176326"/>
    </source>
</evidence>
<evidence type="ECO:0000313" key="1">
    <source>
        <dbReference type="EMBL" id="OGZ27309.1"/>
    </source>
</evidence>
<name>A0A1G2ENF9_9BACT</name>
<organism evidence="1 2">
    <name type="scientific">Candidatus Nealsonbacteria bacterium RIFOXYC1_FULL_40_7</name>
    <dbReference type="NCBI Taxonomy" id="1801678"/>
    <lineage>
        <taxon>Bacteria</taxon>
        <taxon>Candidatus Nealsoniibacteriota</taxon>
    </lineage>
</organism>
<comment type="caution">
    <text evidence="1">The sequence shown here is derived from an EMBL/GenBank/DDBJ whole genome shotgun (WGS) entry which is preliminary data.</text>
</comment>
<dbReference type="Proteomes" id="UP000176326">
    <property type="component" value="Unassembled WGS sequence"/>
</dbReference>